<comment type="subcellular location">
    <subcellularLocation>
        <location evidence="2">Cell membrane</location>
        <topology evidence="2">Multi-pass membrane protein</topology>
    </subcellularLocation>
</comment>
<evidence type="ECO:0000256" key="4">
    <source>
        <dbReference type="ARBA" id="ARBA00017522"/>
    </source>
</evidence>
<evidence type="ECO:0000256" key="10">
    <source>
        <dbReference type="SAM" id="Phobius"/>
    </source>
</evidence>
<keyword evidence="6" id="KW-1003">Cell membrane</keyword>
<keyword evidence="12" id="KW-1185">Reference proteome</keyword>
<feature type="transmembrane region" description="Helical" evidence="10">
    <location>
        <begin position="12"/>
        <end position="33"/>
    </location>
</feature>
<feature type="transmembrane region" description="Helical" evidence="10">
    <location>
        <begin position="63"/>
        <end position="81"/>
    </location>
</feature>
<evidence type="ECO:0000313" key="11">
    <source>
        <dbReference type="EMBL" id="GHE43097.1"/>
    </source>
</evidence>
<keyword evidence="7 10" id="KW-0812">Transmembrane</keyword>
<evidence type="ECO:0000256" key="9">
    <source>
        <dbReference type="ARBA" id="ARBA00023136"/>
    </source>
</evidence>
<gene>
    <name evidence="11" type="primary">pnuC</name>
    <name evidence="11" type="ORF">GCM10017764_27880</name>
</gene>
<dbReference type="PANTHER" id="PTHR36122">
    <property type="entry name" value="NICOTINAMIDE RIBOSIDE TRANSPORTER PNUC"/>
    <property type="match status" value="1"/>
</dbReference>
<keyword evidence="8 10" id="KW-1133">Transmembrane helix</keyword>
<reference evidence="12" key="1">
    <citation type="journal article" date="2019" name="Int. J. Syst. Evol. Microbiol.">
        <title>The Global Catalogue of Microorganisms (GCM) 10K type strain sequencing project: providing services to taxonomists for standard genome sequencing and annotation.</title>
        <authorList>
            <consortium name="The Broad Institute Genomics Platform"/>
            <consortium name="The Broad Institute Genome Sequencing Center for Infectious Disease"/>
            <person name="Wu L."/>
            <person name="Ma J."/>
        </authorList>
    </citation>
    <scope>NUCLEOTIDE SEQUENCE [LARGE SCALE GENOMIC DNA]</scope>
    <source>
        <strain evidence="12">CGMCC 1.12966</strain>
    </source>
</reference>
<dbReference type="NCBIfam" id="TIGR01528">
    <property type="entry name" value="NMN_trans_PnuC"/>
    <property type="match status" value="1"/>
</dbReference>
<evidence type="ECO:0000256" key="3">
    <source>
        <dbReference type="ARBA" id="ARBA00006669"/>
    </source>
</evidence>
<accession>A0ABQ3I023</accession>
<evidence type="ECO:0000256" key="5">
    <source>
        <dbReference type="ARBA" id="ARBA00022448"/>
    </source>
</evidence>
<sequence>MPELFTSFYQQFLSTSLLEWLATITGFMCVHLAARQNILNWPVSIVSVSIYAYLFYQNRLYGDAVLQLYFLFTAIYGWHYWGSADKKDLVPVTKLTNRQQLYIAILTLSLALLIGTILRYATNSDVPYMDGLCTAMSFVAQFLLTRRVLQNWLLWIVVNLLYIPLYLHKDLALTAILYVAFTIIAWNGYREWQHAYKQEKKHCA</sequence>
<organism evidence="11 12">
    <name type="scientific">Sphingobacterium griseoflavum</name>
    <dbReference type="NCBI Taxonomy" id="1474952"/>
    <lineage>
        <taxon>Bacteria</taxon>
        <taxon>Pseudomonadati</taxon>
        <taxon>Bacteroidota</taxon>
        <taxon>Sphingobacteriia</taxon>
        <taxon>Sphingobacteriales</taxon>
        <taxon>Sphingobacteriaceae</taxon>
        <taxon>Sphingobacterium</taxon>
    </lineage>
</organism>
<evidence type="ECO:0000256" key="8">
    <source>
        <dbReference type="ARBA" id="ARBA00022989"/>
    </source>
</evidence>
<name>A0ABQ3I023_9SPHI</name>
<dbReference type="EMBL" id="BNAF01000011">
    <property type="protein sequence ID" value="GHE43097.1"/>
    <property type="molecule type" value="Genomic_DNA"/>
</dbReference>
<evidence type="ECO:0000256" key="2">
    <source>
        <dbReference type="ARBA" id="ARBA00004651"/>
    </source>
</evidence>
<comment type="function">
    <text evidence="1">Required for nicotinamide riboside transport across the inner membrane.</text>
</comment>
<dbReference type="Pfam" id="PF04973">
    <property type="entry name" value="NMN_transporter"/>
    <property type="match status" value="1"/>
</dbReference>
<evidence type="ECO:0000256" key="7">
    <source>
        <dbReference type="ARBA" id="ARBA00022692"/>
    </source>
</evidence>
<dbReference type="InterPro" id="IPR006419">
    <property type="entry name" value="NMN_transpt_PnuC"/>
</dbReference>
<feature type="transmembrane region" description="Helical" evidence="10">
    <location>
        <begin position="171"/>
        <end position="189"/>
    </location>
</feature>
<dbReference type="Proteomes" id="UP000620550">
    <property type="component" value="Unassembled WGS sequence"/>
</dbReference>
<keyword evidence="9 10" id="KW-0472">Membrane</keyword>
<comment type="caution">
    <text evidence="11">The sequence shown here is derived from an EMBL/GenBank/DDBJ whole genome shotgun (WGS) entry which is preliminary data.</text>
</comment>
<comment type="similarity">
    <text evidence="3">Belongs to the nicotinamide ribonucleoside (NR) uptake permease (TC 4.B.1) family.</text>
</comment>
<feature type="transmembrane region" description="Helical" evidence="10">
    <location>
        <begin position="101"/>
        <end position="121"/>
    </location>
</feature>
<feature type="transmembrane region" description="Helical" evidence="10">
    <location>
        <begin position="39"/>
        <end position="56"/>
    </location>
</feature>
<feature type="transmembrane region" description="Helical" evidence="10">
    <location>
        <begin position="148"/>
        <end position="165"/>
    </location>
</feature>
<proteinExistence type="inferred from homology"/>
<evidence type="ECO:0000313" key="12">
    <source>
        <dbReference type="Proteomes" id="UP000620550"/>
    </source>
</evidence>
<evidence type="ECO:0000256" key="6">
    <source>
        <dbReference type="ARBA" id="ARBA00022475"/>
    </source>
</evidence>
<dbReference type="RefSeq" id="WP_189627313.1">
    <property type="nucleotide sequence ID" value="NZ_BNAF01000011.1"/>
</dbReference>
<dbReference type="PANTHER" id="PTHR36122:SF2">
    <property type="entry name" value="NICOTINAMIDE RIBOSIDE TRANSPORTER PNUC"/>
    <property type="match status" value="1"/>
</dbReference>
<protein>
    <recommendedName>
        <fullName evidence="4">Nicotinamide riboside transporter PnuC</fullName>
    </recommendedName>
</protein>
<evidence type="ECO:0000256" key="1">
    <source>
        <dbReference type="ARBA" id="ARBA00002672"/>
    </source>
</evidence>
<keyword evidence="5" id="KW-0813">Transport</keyword>